<sequence>MTQNEKDRKIVNQALGVCKIALGTGVDEDAPMIQAIRIADKLLTERENAEEGYLHDASKVGYQDACSTRFINNKENYNGNPGIKGVWIAIKDGEEE</sequence>
<proteinExistence type="predicted"/>
<dbReference type="OrthoDB" id="2367214at2"/>
<gene>
    <name evidence="1" type="ORF">DFP96_103310</name>
</gene>
<dbReference type="RefSeq" id="WP_133620307.1">
    <property type="nucleotide sequence ID" value="NZ_SNZK01000003.1"/>
</dbReference>
<comment type="caution">
    <text evidence="1">The sequence shown here is derived from an EMBL/GenBank/DDBJ whole genome shotgun (WGS) entry which is preliminary data.</text>
</comment>
<reference evidence="1 2" key="1">
    <citation type="submission" date="2019-03" db="EMBL/GenBank/DDBJ databases">
        <title>Genomic Encyclopedia of Type Strains, Phase III (KMG-III): the genomes of soil and plant-associated and newly described type strains.</title>
        <authorList>
            <person name="Whitman W."/>
        </authorList>
    </citation>
    <scope>NUCLEOTIDE SEQUENCE [LARGE SCALE GENOMIC DNA]</scope>
    <source>
        <strain evidence="1 2">CECT 7972</strain>
    </source>
</reference>
<protein>
    <submittedName>
        <fullName evidence="1">Uncharacterized protein</fullName>
    </submittedName>
</protein>
<dbReference type="STRING" id="1265846.PROCOU_01562"/>
<name>A0A4R6ZQ22_9LIST</name>
<evidence type="ECO:0000313" key="1">
    <source>
        <dbReference type="EMBL" id="TDR54209.1"/>
    </source>
</evidence>
<organism evidence="1 2">
    <name type="scientific">Listeria rocourtiae</name>
    <dbReference type="NCBI Taxonomy" id="647910"/>
    <lineage>
        <taxon>Bacteria</taxon>
        <taxon>Bacillati</taxon>
        <taxon>Bacillota</taxon>
        <taxon>Bacilli</taxon>
        <taxon>Bacillales</taxon>
        <taxon>Listeriaceae</taxon>
        <taxon>Listeria</taxon>
    </lineage>
</organism>
<dbReference type="EMBL" id="SNZK01000003">
    <property type="protein sequence ID" value="TDR54209.1"/>
    <property type="molecule type" value="Genomic_DNA"/>
</dbReference>
<accession>A0A4R6ZQ22</accession>
<dbReference type="Proteomes" id="UP000295558">
    <property type="component" value="Unassembled WGS sequence"/>
</dbReference>
<dbReference type="AlphaFoldDB" id="A0A4R6ZQ22"/>
<keyword evidence="2" id="KW-1185">Reference proteome</keyword>
<evidence type="ECO:0000313" key="2">
    <source>
        <dbReference type="Proteomes" id="UP000295558"/>
    </source>
</evidence>